<protein>
    <submittedName>
        <fullName evidence="2">Uncharacterized protein</fullName>
    </submittedName>
</protein>
<comment type="caution">
    <text evidence="2">The sequence shown here is derived from an EMBL/GenBank/DDBJ whole genome shotgun (WGS) entry which is preliminary data.</text>
</comment>
<feature type="region of interest" description="Disordered" evidence="1">
    <location>
        <begin position="41"/>
        <end position="66"/>
    </location>
</feature>
<feature type="compositionally biased region" description="Basic and acidic residues" evidence="1">
    <location>
        <begin position="116"/>
        <end position="137"/>
    </location>
</feature>
<name>A0A8H6CC01_9LECA</name>
<evidence type="ECO:0000313" key="2">
    <source>
        <dbReference type="EMBL" id="KAF6220697.1"/>
    </source>
</evidence>
<feature type="compositionally biased region" description="Acidic residues" evidence="1">
    <location>
        <begin position="145"/>
        <end position="157"/>
    </location>
</feature>
<evidence type="ECO:0000313" key="3">
    <source>
        <dbReference type="Proteomes" id="UP000593566"/>
    </source>
</evidence>
<feature type="region of interest" description="Disordered" evidence="1">
    <location>
        <begin position="1"/>
        <end position="23"/>
    </location>
</feature>
<reference evidence="2 3" key="1">
    <citation type="journal article" date="2020" name="Genomics">
        <title>Complete, high-quality genomes from long-read metagenomic sequencing of two wolf lichen thalli reveals enigmatic genome architecture.</title>
        <authorList>
            <person name="McKenzie S.K."/>
            <person name="Walston R.F."/>
            <person name="Allen J.L."/>
        </authorList>
    </citation>
    <scope>NUCLEOTIDE SEQUENCE [LARGE SCALE GENOMIC DNA]</scope>
    <source>
        <strain evidence="2">WasteWater1</strain>
    </source>
</reference>
<organism evidence="2 3">
    <name type="scientific">Letharia lupina</name>
    <dbReference type="NCBI Taxonomy" id="560253"/>
    <lineage>
        <taxon>Eukaryota</taxon>
        <taxon>Fungi</taxon>
        <taxon>Dikarya</taxon>
        <taxon>Ascomycota</taxon>
        <taxon>Pezizomycotina</taxon>
        <taxon>Lecanoromycetes</taxon>
        <taxon>OSLEUM clade</taxon>
        <taxon>Lecanoromycetidae</taxon>
        <taxon>Lecanorales</taxon>
        <taxon>Lecanorineae</taxon>
        <taxon>Parmeliaceae</taxon>
        <taxon>Letharia</taxon>
    </lineage>
</organism>
<dbReference type="GeneID" id="59331542"/>
<feature type="compositionally biased region" description="Acidic residues" evidence="1">
    <location>
        <begin position="1"/>
        <end position="10"/>
    </location>
</feature>
<accession>A0A8H6CC01</accession>
<proteinExistence type="predicted"/>
<keyword evidence="3" id="KW-1185">Reference proteome</keyword>
<sequence>MSDGEDDYDSGSDGYDINDPRAREHEAYKIAQENAGRAARRFKYGDDVDADGNDYHPREEDNGDSMELRLQNAREARGWAFDEASRRYEWNARWTGGCHDGVEEEADKRMADVERWNGEIEELERRCDQARDARAHNMDNNPDSSPDEEESASDSNEEYEKNVRDAREARERRYDHDDQEEEHGEGEHNDVDDDLELDSDDNSELDFGN</sequence>
<dbReference type="Proteomes" id="UP000593566">
    <property type="component" value="Unassembled WGS sequence"/>
</dbReference>
<dbReference type="RefSeq" id="XP_037150132.1">
    <property type="nucleotide sequence ID" value="XM_037294054.1"/>
</dbReference>
<dbReference type="AlphaFoldDB" id="A0A8H6CC01"/>
<gene>
    <name evidence="2" type="ORF">HO133_003130</name>
</gene>
<dbReference type="EMBL" id="JACCJB010000016">
    <property type="protein sequence ID" value="KAF6220697.1"/>
    <property type="molecule type" value="Genomic_DNA"/>
</dbReference>
<feature type="region of interest" description="Disordered" evidence="1">
    <location>
        <begin position="116"/>
        <end position="209"/>
    </location>
</feature>
<evidence type="ECO:0000256" key="1">
    <source>
        <dbReference type="SAM" id="MobiDB-lite"/>
    </source>
</evidence>
<feature type="compositionally biased region" description="Basic and acidic residues" evidence="1">
    <location>
        <begin position="158"/>
        <end position="176"/>
    </location>
</feature>
<feature type="compositionally biased region" description="Acidic residues" evidence="1">
    <location>
        <begin position="177"/>
        <end position="209"/>
    </location>
</feature>